<feature type="domain" description="Lcl C-terminal" evidence="1">
    <location>
        <begin position="26"/>
        <end position="154"/>
    </location>
</feature>
<evidence type="ECO:0000259" key="1">
    <source>
        <dbReference type="Pfam" id="PF07603"/>
    </source>
</evidence>
<dbReference type="PANTHER" id="PTHR35812">
    <property type="entry name" value="LIPOPROTEIN"/>
    <property type="match status" value="1"/>
</dbReference>
<gene>
    <name evidence="2" type="ORF">MNB_SV-12-1342</name>
</gene>
<name>A0A1W1BH75_9ZZZZ</name>
<sequence>MKKIIFIMISVSMLLYSTFNRDDTNGVVTDSKTGLIWQDDYSNDEDFSERPIWSHGVKSASWAEAIDYCEELTLGGNDDWRLPNRKELLSIVKYSAFEPSINSVFKSTPNPAYLIYWSSTTANNDTSDAHIVDFAYGSTNKYSKHVGLYVRCVRG</sequence>
<proteinExistence type="predicted"/>
<organism evidence="2">
    <name type="scientific">hydrothermal vent metagenome</name>
    <dbReference type="NCBI Taxonomy" id="652676"/>
    <lineage>
        <taxon>unclassified sequences</taxon>
        <taxon>metagenomes</taxon>
        <taxon>ecological metagenomes</taxon>
    </lineage>
</organism>
<reference evidence="2" key="1">
    <citation type="submission" date="2016-10" db="EMBL/GenBank/DDBJ databases">
        <authorList>
            <person name="de Groot N.N."/>
        </authorList>
    </citation>
    <scope>NUCLEOTIDE SEQUENCE</scope>
</reference>
<dbReference type="EMBL" id="FPHE01000038">
    <property type="protein sequence ID" value="SFV52831.1"/>
    <property type="molecule type" value="Genomic_DNA"/>
</dbReference>
<dbReference type="Pfam" id="PF07603">
    <property type="entry name" value="Lcl_C"/>
    <property type="match status" value="1"/>
</dbReference>
<dbReference type="InterPro" id="IPR011460">
    <property type="entry name" value="Lcl_C"/>
</dbReference>
<dbReference type="PANTHER" id="PTHR35812:SF1">
    <property type="entry name" value="LIPOPROTEIN"/>
    <property type="match status" value="1"/>
</dbReference>
<dbReference type="AlphaFoldDB" id="A0A1W1BH75"/>
<evidence type="ECO:0000313" key="2">
    <source>
        <dbReference type="EMBL" id="SFV52831.1"/>
    </source>
</evidence>
<accession>A0A1W1BH75</accession>
<protein>
    <submittedName>
        <fullName evidence="2">Fimh-like protein</fullName>
    </submittedName>
</protein>